<reference evidence="7 8" key="1">
    <citation type="submission" date="2018-05" db="EMBL/GenBank/DDBJ databases">
        <title>Streptomyces venezuelae.</title>
        <authorList>
            <person name="Kim W."/>
            <person name="Lee N."/>
            <person name="Cho B.-K."/>
        </authorList>
    </citation>
    <scope>NUCLEOTIDE SEQUENCE [LARGE SCALE GENOMIC DNA]</scope>
    <source>
        <strain evidence="7 8">ATCC 21018</strain>
    </source>
</reference>
<accession>A0A5P2DRG9</accession>
<dbReference type="GO" id="GO:0005886">
    <property type="term" value="C:plasma membrane"/>
    <property type="evidence" value="ECO:0007669"/>
    <property type="project" value="UniProtKB-SubCell"/>
</dbReference>
<evidence type="ECO:0000256" key="4">
    <source>
        <dbReference type="ARBA" id="ARBA00022989"/>
    </source>
</evidence>
<sequence length="408" mass="41194">MSRRGLAAVASVLDQAASSATNILVLVLAARLSSASGFADFSMVYVTFSVLLGLNMAYVGQSLVLEKGAGLGARCRSAVGFTAAASAAVGALLLVLGLVLAGATGTAFLALGVVLPLVLLQDGLRYCFSALRAPERALAADVLRLVCVVAALAVQPGGASAGRLVLAWGLSALPALGLGLWLLRPYVRGARADLRPYLRRGHLGQRFVVEFAVGNGSSQLAVLGLGAFATPLAVGALRGATTLFGPLNVLFNSANAFGPPVLGRLGGKRATVRATAALGLVLAAVGAGWATALYLLPDRLGRELLGDTWAGASALLPATGAQYAVMGLGTCALLTLRVLAPKATLSLQVVFSLLSVGLLLGGYAVWGVAGAAWGLAAGSALKALAAWWRVTRLPATAGSREPEPVPAA</sequence>
<dbReference type="RefSeq" id="WP_150259496.1">
    <property type="nucleotide sequence ID" value="NZ_CP029189.1"/>
</dbReference>
<dbReference type="InterPro" id="IPR050833">
    <property type="entry name" value="Poly_Biosynth_Transport"/>
</dbReference>
<feature type="transmembrane region" description="Helical" evidence="6">
    <location>
        <begin position="43"/>
        <end position="65"/>
    </location>
</feature>
<dbReference type="PANTHER" id="PTHR30250">
    <property type="entry name" value="PST FAMILY PREDICTED COLANIC ACID TRANSPORTER"/>
    <property type="match status" value="1"/>
</dbReference>
<comment type="subcellular location">
    <subcellularLocation>
        <location evidence="1">Cell membrane</location>
        <topology evidence="1">Multi-pass membrane protein</topology>
    </subcellularLocation>
</comment>
<organism evidence="7 8">
    <name type="scientific">Streptomyces venezuelae</name>
    <dbReference type="NCBI Taxonomy" id="54571"/>
    <lineage>
        <taxon>Bacteria</taxon>
        <taxon>Bacillati</taxon>
        <taxon>Actinomycetota</taxon>
        <taxon>Actinomycetes</taxon>
        <taxon>Kitasatosporales</taxon>
        <taxon>Streptomycetaceae</taxon>
        <taxon>Streptomyces</taxon>
    </lineage>
</organism>
<gene>
    <name evidence="7" type="ORF">DEJ51_23370</name>
</gene>
<dbReference type="AlphaFoldDB" id="A0A5P2DRG9"/>
<evidence type="ECO:0000313" key="8">
    <source>
        <dbReference type="Proteomes" id="UP000324101"/>
    </source>
</evidence>
<feature type="transmembrane region" description="Helical" evidence="6">
    <location>
        <begin position="343"/>
        <end position="366"/>
    </location>
</feature>
<keyword evidence="5 6" id="KW-0472">Membrane</keyword>
<dbReference type="Proteomes" id="UP000324101">
    <property type="component" value="Chromosome"/>
</dbReference>
<evidence type="ECO:0000256" key="3">
    <source>
        <dbReference type="ARBA" id="ARBA00022692"/>
    </source>
</evidence>
<protein>
    <submittedName>
        <fullName evidence="7">Uncharacterized protein</fullName>
    </submittedName>
</protein>
<evidence type="ECO:0000313" key="7">
    <source>
        <dbReference type="EMBL" id="QES56758.1"/>
    </source>
</evidence>
<evidence type="ECO:0000256" key="1">
    <source>
        <dbReference type="ARBA" id="ARBA00004651"/>
    </source>
</evidence>
<feature type="transmembrane region" description="Helical" evidence="6">
    <location>
        <begin position="274"/>
        <end position="295"/>
    </location>
</feature>
<name>A0A5P2DRG9_STRVZ</name>
<feature type="transmembrane region" description="Helical" evidence="6">
    <location>
        <begin position="315"/>
        <end position="336"/>
    </location>
</feature>
<feature type="transmembrane region" description="Helical" evidence="6">
    <location>
        <begin position="164"/>
        <end position="183"/>
    </location>
</feature>
<evidence type="ECO:0000256" key="2">
    <source>
        <dbReference type="ARBA" id="ARBA00022475"/>
    </source>
</evidence>
<evidence type="ECO:0000256" key="5">
    <source>
        <dbReference type="ARBA" id="ARBA00023136"/>
    </source>
</evidence>
<dbReference type="OrthoDB" id="5147935at2"/>
<keyword evidence="4 6" id="KW-1133">Transmembrane helix</keyword>
<proteinExistence type="predicted"/>
<keyword evidence="3 6" id="KW-0812">Transmembrane</keyword>
<feature type="transmembrane region" description="Helical" evidence="6">
    <location>
        <begin position="107"/>
        <end position="126"/>
    </location>
</feature>
<keyword evidence="2" id="KW-1003">Cell membrane</keyword>
<feature type="transmembrane region" description="Helical" evidence="6">
    <location>
        <begin position="138"/>
        <end position="158"/>
    </location>
</feature>
<evidence type="ECO:0000256" key="6">
    <source>
        <dbReference type="SAM" id="Phobius"/>
    </source>
</evidence>
<feature type="transmembrane region" description="Helical" evidence="6">
    <location>
        <begin position="77"/>
        <end position="101"/>
    </location>
</feature>
<dbReference type="EMBL" id="CP029189">
    <property type="protein sequence ID" value="QES56758.1"/>
    <property type="molecule type" value="Genomic_DNA"/>
</dbReference>
<dbReference type="PANTHER" id="PTHR30250:SF26">
    <property type="entry name" value="PSMA PROTEIN"/>
    <property type="match status" value="1"/>
</dbReference>